<keyword evidence="2" id="KW-0969">Cilium</keyword>
<protein>
    <submittedName>
        <fullName evidence="2">Flagellar protein</fullName>
    </submittedName>
</protein>
<dbReference type="SUPFAM" id="SSF160214">
    <property type="entry name" value="FlaG-like"/>
    <property type="match status" value="1"/>
</dbReference>
<evidence type="ECO:0000313" key="2">
    <source>
        <dbReference type="EMBL" id="BAZ93859.1"/>
    </source>
</evidence>
<gene>
    <name evidence="2" type="ORF">FOKN1_1463</name>
</gene>
<dbReference type="InterPro" id="IPR035924">
    <property type="entry name" value="FlaG-like_sf"/>
</dbReference>
<dbReference type="Pfam" id="PF03646">
    <property type="entry name" value="FlaG"/>
    <property type="match status" value="1"/>
</dbReference>
<dbReference type="EMBL" id="AP018052">
    <property type="protein sequence ID" value="BAZ93859.1"/>
    <property type="molecule type" value="Genomic_DNA"/>
</dbReference>
<organism evidence="2 3">
    <name type="scientific">Thiohalobacter thiocyanaticus</name>
    <dbReference type="NCBI Taxonomy" id="585455"/>
    <lineage>
        <taxon>Bacteria</taxon>
        <taxon>Pseudomonadati</taxon>
        <taxon>Pseudomonadota</taxon>
        <taxon>Gammaproteobacteria</taxon>
        <taxon>Thiohalobacterales</taxon>
        <taxon>Thiohalobacteraceae</taxon>
        <taxon>Thiohalobacter</taxon>
    </lineage>
</organism>
<evidence type="ECO:0000256" key="1">
    <source>
        <dbReference type="SAM" id="MobiDB-lite"/>
    </source>
</evidence>
<keyword evidence="3" id="KW-1185">Reference proteome</keyword>
<dbReference type="AlphaFoldDB" id="A0A1Z4VQE2"/>
<evidence type="ECO:0000313" key="3">
    <source>
        <dbReference type="Proteomes" id="UP000218765"/>
    </source>
</evidence>
<dbReference type="InterPro" id="IPR005186">
    <property type="entry name" value="FlaG"/>
</dbReference>
<keyword evidence="2" id="KW-0966">Cell projection</keyword>
<proteinExistence type="predicted"/>
<dbReference type="RefSeq" id="WP_231971577.1">
    <property type="nucleotide sequence ID" value="NZ_AP018052.1"/>
</dbReference>
<reference evidence="2 3" key="1">
    <citation type="submission" date="2017-05" db="EMBL/GenBank/DDBJ databases">
        <title>Thiocyanate degradation by Thiohalobacter thiocyanaticus FOKN1.</title>
        <authorList>
            <person name="Oshiki M."/>
            <person name="Fukushima T."/>
            <person name="Kawano S."/>
            <person name="Nakagawa J."/>
        </authorList>
    </citation>
    <scope>NUCLEOTIDE SEQUENCE [LARGE SCALE GENOMIC DNA]</scope>
    <source>
        <strain evidence="2 3">FOKN1</strain>
    </source>
</reference>
<dbReference type="Proteomes" id="UP000218765">
    <property type="component" value="Chromosome"/>
</dbReference>
<dbReference type="PANTHER" id="PTHR37166:SF1">
    <property type="entry name" value="PROTEIN FLAG"/>
    <property type="match status" value="1"/>
</dbReference>
<sequence length="140" mass="15429">MNSELSIATSLIPARTEIATVRKPAAAQELSVVPGQALPPADNMRQGAAVEEQGREPERAPDEAGALQQAVTRMNDFVQNLQRDLRFEVDDELGRTVISVVDSETKEVIRQIPPETVIERARRLQAQEDAAEGLLFREQA</sequence>
<feature type="compositionally biased region" description="Basic and acidic residues" evidence="1">
    <location>
        <begin position="52"/>
        <end position="62"/>
    </location>
</feature>
<name>A0A1Z4VQE2_9GAMM</name>
<accession>A0A1Z4VQE2</accession>
<keyword evidence="2" id="KW-0282">Flagellum</keyword>
<dbReference type="KEGG" id="ttc:FOKN1_1463"/>
<dbReference type="Gene3D" id="3.30.160.170">
    <property type="entry name" value="FlaG-like"/>
    <property type="match status" value="1"/>
</dbReference>
<feature type="region of interest" description="Disordered" evidence="1">
    <location>
        <begin position="32"/>
        <end position="63"/>
    </location>
</feature>
<dbReference type="PANTHER" id="PTHR37166">
    <property type="entry name" value="PROTEIN FLAG"/>
    <property type="match status" value="1"/>
</dbReference>